<gene>
    <name evidence="3" type="ORF">BT96DRAFT_926188</name>
</gene>
<dbReference type="Proteomes" id="UP000799118">
    <property type="component" value="Unassembled WGS sequence"/>
</dbReference>
<keyword evidence="2" id="KW-0812">Transmembrane</keyword>
<dbReference type="EMBL" id="ML769674">
    <property type="protein sequence ID" value="KAE9389995.1"/>
    <property type="molecule type" value="Genomic_DNA"/>
</dbReference>
<feature type="compositionally biased region" description="Basic and acidic residues" evidence="1">
    <location>
        <begin position="367"/>
        <end position="380"/>
    </location>
</feature>
<keyword evidence="2" id="KW-1133">Transmembrane helix</keyword>
<reference evidence="3" key="1">
    <citation type="journal article" date="2019" name="Environ. Microbiol.">
        <title>Fungal ecological strategies reflected in gene transcription - a case study of two litter decomposers.</title>
        <authorList>
            <person name="Barbi F."/>
            <person name="Kohler A."/>
            <person name="Barry K."/>
            <person name="Baskaran P."/>
            <person name="Daum C."/>
            <person name="Fauchery L."/>
            <person name="Ihrmark K."/>
            <person name="Kuo A."/>
            <person name="LaButti K."/>
            <person name="Lipzen A."/>
            <person name="Morin E."/>
            <person name="Grigoriev I.V."/>
            <person name="Henrissat B."/>
            <person name="Lindahl B."/>
            <person name="Martin F."/>
        </authorList>
    </citation>
    <scope>NUCLEOTIDE SEQUENCE</scope>
    <source>
        <strain evidence="3">JB14</strain>
    </source>
</reference>
<keyword evidence="2" id="KW-0472">Membrane</keyword>
<feature type="compositionally biased region" description="Basic and acidic residues" evidence="1">
    <location>
        <begin position="391"/>
        <end position="401"/>
    </location>
</feature>
<feature type="transmembrane region" description="Helical" evidence="2">
    <location>
        <begin position="170"/>
        <end position="195"/>
    </location>
</feature>
<proteinExistence type="predicted"/>
<name>A0A6A4GY73_9AGAR</name>
<evidence type="ECO:0000256" key="1">
    <source>
        <dbReference type="SAM" id="MobiDB-lite"/>
    </source>
</evidence>
<evidence type="ECO:0000313" key="3">
    <source>
        <dbReference type="EMBL" id="KAE9389995.1"/>
    </source>
</evidence>
<evidence type="ECO:0000256" key="2">
    <source>
        <dbReference type="SAM" id="Phobius"/>
    </source>
</evidence>
<feature type="compositionally biased region" description="Polar residues" evidence="1">
    <location>
        <begin position="402"/>
        <end position="415"/>
    </location>
</feature>
<feature type="non-terminal residue" evidence="3">
    <location>
        <position position="1"/>
    </location>
</feature>
<organism evidence="3 4">
    <name type="scientific">Gymnopus androsaceus JB14</name>
    <dbReference type="NCBI Taxonomy" id="1447944"/>
    <lineage>
        <taxon>Eukaryota</taxon>
        <taxon>Fungi</taxon>
        <taxon>Dikarya</taxon>
        <taxon>Basidiomycota</taxon>
        <taxon>Agaricomycotina</taxon>
        <taxon>Agaricomycetes</taxon>
        <taxon>Agaricomycetidae</taxon>
        <taxon>Agaricales</taxon>
        <taxon>Marasmiineae</taxon>
        <taxon>Omphalotaceae</taxon>
        <taxon>Gymnopus</taxon>
    </lineage>
</organism>
<protein>
    <submittedName>
        <fullName evidence="3">Uncharacterized protein</fullName>
    </submittedName>
</protein>
<keyword evidence="4" id="KW-1185">Reference proteome</keyword>
<sequence>CRAGSLTRRFDWADDKAGNTPCLVAAAVVGGYYDVPILTSGVHYNTPGENGQPINSCTCSWAAYNLYSACTACQGLDDSILTNFFQIGGQTIRTNCGAFLSNTTYYPSNVVTLDNTSIPYYATTNPSTWTNAVFTVTQAQNISEEGFPDVYGAPLTSSTPSSPSSHKSNAAAIGGGVAGGVVVLLIGALLAWWILRKRELDSTVYGAGHTRSYSDLTKTSNIGDMSFGSGSGNVGTINMQQLQVPGFSPSPFGSSSNMASVSSMGAFSTPPHQVIQVGGDGGARSLYGNASTITSRYDSPSPSLQFMNRSYSPDSNGHSFVGGAEMIAQPFLLPPTSTSPPPPSVAASKARTRRMNPPAYDDVALSDSRDVAAQRREAHGTGHVGGPPVRPRLDEKRRPSEVSETSLGSQDSSIWTTSVGNGNISYVGSNAPTADLAAIDAFVNQMDPRPALSSRRYTVNTTVDDGNESVLEQAGGDGDRDSIAIA</sequence>
<accession>A0A6A4GY73</accession>
<feature type="compositionally biased region" description="Basic and acidic residues" evidence="1">
    <location>
        <begin position="477"/>
        <end position="486"/>
    </location>
</feature>
<dbReference type="Gene3D" id="1.20.5.510">
    <property type="entry name" value="Single helix bin"/>
    <property type="match status" value="1"/>
</dbReference>
<dbReference type="OrthoDB" id="2796893at2759"/>
<dbReference type="AlphaFoldDB" id="A0A6A4GY73"/>
<evidence type="ECO:0000313" key="4">
    <source>
        <dbReference type="Proteomes" id="UP000799118"/>
    </source>
</evidence>
<feature type="region of interest" description="Disordered" evidence="1">
    <location>
        <begin position="332"/>
        <end position="415"/>
    </location>
</feature>
<feature type="region of interest" description="Disordered" evidence="1">
    <location>
        <begin position="458"/>
        <end position="486"/>
    </location>
</feature>